<proteinExistence type="predicted"/>
<name>A0AAV8XF36_9CUCU</name>
<keyword evidence="2" id="KW-1185">Reference proteome</keyword>
<evidence type="ECO:0000313" key="1">
    <source>
        <dbReference type="EMBL" id="KAJ8937164.1"/>
    </source>
</evidence>
<dbReference type="Proteomes" id="UP001162162">
    <property type="component" value="Unassembled WGS sequence"/>
</dbReference>
<dbReference type="AlphaFoldDB" id="A0AAV8XF36"/>
<evidence type="ECO:0000313" key="2">
    <source>
        <dbReference type="Proteomes" id="UP001162162"/>
    </source>
</evidence>
<organism evidence="1 2">
    <name type="scientific">Aromia moschata</name>
    <dbReference type="NCBI Taxonomy" id="1265417"/>
    <lineage>
        <taxon>Eukaryota</taxon>
        <taxon>Metazoa</taxon>
        <taxon>Ecdysozoa</taxon>
        <taxon>Arthropoda</taxon>
        <taxon>Hexapoda</taxon>
        <taxon>Insecta</taxon>
        <taxon>Pterygota</taxon>
        <taxon>Neoptera</taxon>
        <taxon>Endopterygota</taxon>
        <taxon>Coleoptera</taxon>
        <taxon>Polyphaga</taxon>
        <taxon>Cucujiformia</taxon>
        <taxon>Chrysomeloidea</taxon>
        <taxon>Cerambycidae</taxon>
        <taxon>Cerambycinae</taxon>
        <taxon>Callichromatini</taxon>
        <taxon>Aromia</taxon>
    </lineage>
</organism>
<protein>
    <submittedName>
        <fullName evidence="1">Uncharacterized protein</fullName>
    </submittedName>
</protein>
<comment type="caution">
    <text evidence="1">The sequence shown here is derived from an EMBL/GenBank/DDBJ whole genome shotgun (WGS) entry which is preliminary data.</text>
</comment>
<sequence length="84" mass="9644">MRAYTLTILAQLAESGSPIVEKEIPSNGKSWRMQVCHLRYHEGRRAGVRPPRRYYRSEAKNGDDSISLFVGVRLYTNMDSTRAQ</sequence>
<accession>A0AAV8XF36</accession>
<dbReference type="EMBL" id="JAPWTK010000675">
    <property type="protein sequence ID" value="KAJ8937164.1"/>
    <property type="molecule type" value="Genomic_DNA"/>
</dbReference>
<reference evidence="1" key="1">
    <citation type="journal article" date="2023" name="Insect Mol. Biol.">
        <title>Genome sequencing provides insights into the evolution of gene families encoding plant cell wall-degrading enzymes in longhorned beetles.</title>
        <authorList>
            <person name="Shin N.R."/>
            <person name="Okamura Y."/>
            <person name="Kirsch R."/>
            <person name="Pauchet Y."/>
        </authorList>
    </citation>
    <scope>NUCLEOTIDE SEQUENCE</scope>
    <source>
        <strain evidence="1">AMC_N1</strain>
    </source>
</reference>
<gene>
    <name evidence="1" type="ORF">NQ318_009366</name>
</gene>